<dbReference type="Gene3D" id="2.60.40.2000">
    <property type="match status" value="1"/>
</dbReference>
<accession>A0A9X7W0E2</accession>
<dbReference type="KEGG" id="afx:JZ786_02580"/>
<dbReference type="NCBIfam" id="TIGR02892">
    <property type="entry name" value="spore_yabP"/>
    <property type="match status" value="1"/>
</dbReference>
<keyword evidence="2" id="KW-1185">Reference proteome</keyword>
<reference evidence="1 2" key="1">
    <citation type="submission" date="2021-02" db="EMBL/GenBank/DDBJ databases">
        <title>Alicyclobacillus curvatus sp. nov. and Alicyclobacillus mengziensis sp. nov., two acidophilic bacteria isolated from acid mine drainage.</title>
        <authorList>
            <person name="Huang Y."/>
        </authorList>
    </citation>
    <scope>NUCLEOTIDE SEQUENCE [LARGE SCALE GENOMIC DNA]</scope>
    <source>
        <strain evidence="1 2">S30H14</strain>
    </source>
</reference>
<proteinExistence type="predicted"/>
<name>A0A9X7W0E2_9BACL</name>
<dbReference type="InterPro" id="IPR038705">
    <property type="entry name" value="YabP_sf"/>
</dbReference>
<dbReference type="GO" id="GO:0030435">
    <property type="term" value="P:sporulation resulting in formation of a cellular spore"/>
    <property type="evidence" value="ECO:0007669"/>
    <property type="project" value="InterPro"/>
</dbReference>
<dbReference type="PIRSF" id="PIRSF011576">
    <property type="entry name" value="YabP"/>
    <property type="match status" value="1"/>
</dbReference>
<dbReference type="Proteomes" id="UP000663505">
    <property type="component" value="Chromosome"/>
</dbReference>
<dbReference type="AlphaFoldDB" id="A0A9X7W0E2"/>
<organism evidence="1 2">
    <name type="scientific">Alicyclobacillus mengziensis</name>
    <dbReference type="NCBI Taxonomy" id="2931921"/>
    <lineage>
        <taxon>Bacteria</taxon>
        <taxon>Bacillati</taxon>
        <taxon>Bacillota</taxon>
        <taxon>Bacilli</taxon>
        <taxon>Bacillales</taxon>
        <taxon>Alicyclobacillaceae</taxon>
        <taxon>Alicyclobacillus</taxon>
    </lineage>
</organism>
<gene>
    <name evidence="1" type="primary">yabP</name>
    <name evidence="1" type="ORF">JZ786_02580</name>
</gene>
<protein>
    <submittedName>
        <fullName evidence="1">Sporulation protein YabP</fullName>
    </submittedName>
</protein>
<dbReference type="InterPro" id="IPR022476">
    <property type="entry name" value="Spore_YabP/YqfC"/>
</dbReference>
<evidence type="ECO:0000313" key="2">
    <source>
        <dbReference type="Proteomes" id="UP000663505"/>
    </source>
</evidence>
<dbReference type="Pfam" id="PF07873">
    <property type="entry name" value="YabP"/>
    <property type="match status" value="1"/>
</dbReference>
<sequence length="95" mass="10394">MLEGCTMTPSEGHDVSIRGRKKIEVTGVSSVESFDVSQFSLMTSGGPLSIRGTNLHMKHLDLEEGIVIIEGTLSSMDYTADGKSKKQSFAKRFLR</sequence>
<evidence type="ECO:0000313" key="1">
    <source>
        <dbReference type="EMBL" id="QSO47940.1"/>
    </source>
</evidence>
<dbReference type="EMBL" id="CP071182">
    <property type="protein sequence ID" value="QSO47940.1"/>
    <property type="molecule type" value="Genomic_DNA"/>
</dbReference>
<dbReference type="InterPro" id="IPR012504">
    <property type="entry name" value="Spore_YabP"/>
</dbReference>